<evidence type="ECO:0000313" key="3">
    <source>
        <dbReference type="Proteomes" id="UP000037982"/>
    </source>
</evidence>
<accession>A0A0N0H178</accession>
<organism evidence="2 3">
    <name type="scientific">Streptomyces chattanoogensis</name>
    <dbReference type="NCBI Taxonomy" id="66876"/>
    <lineage>
        <taxon>Bacteria</taxon>
        <taxon>Bacillati</taxon>
        <taxon>Actinomycetota</taxon>
        <taxon>Actinomycetes</taxon>
        <taxon>Kitasatosporales</taxon>
        <taxon>Streptomycetaceae</taxon>
        <taxon>Streptomyces</taxon>
    </lineage>
</organism>
<dbReference type="AlphaFoldDB" id="A0A0N0H178"/>
<feature type="region of interest" description="Disordered" evidence="1">
    <location>
        <begin position="104"/>
        <end position="150"/>
    </location>
</feature>
<evidence type="ECO:0000313" key="2">
    <source>
        <dbReference type="EMBL" id="KPC64261.1"/>
    </source>
</evidence>
<dbReference type="PATRIC" id="fig|66876.3.peg.2634"/>
<protein>
    <submittedName>
        <fullName evidence="2">Uncharacterized protein</fullName>
    </submittedName>
</protein>
<dbReference type="Proteomes" id="UP000037982">
    <property type="component" value="Unassembled WGS sequence"/>
</dbReference>
<dbReference type="EMBL" id="LGKG01000101">
    <property type="protein sequence ID" value="KPC64261.1"/>
    <property type="molecule type" value="Genomic_DNA"/>
</dbReference>
<dbReference type="RefSeq" id="WP_053923655.1">
    <property type="nucleotide sequence ID" value="NZ_LGKG01000101.1"/>
</dbReference>
<proteinExistence type="predicted"/>
<name>A0A0N0H178_9ACTN</name>
<evidence type="ECO:0000256" key="1">
    <source>
        <dbReference type="SAM" id="MobiDB-lite"/>
    </source>
</evidence>
<keyword evidence="3" id="KW-1185">Reference proteome</keyword>
<reference evidence="3" key="1">
    <citation type="submission" date="2015-07" db="EMBL/GenBank/DDBJ databases">
        <authorList>
            <person name="Ju K.-S."/>
            <person name="Doroghazi J.R."/>
            <person name="Metcalf W.W."/>
        </authorList>
    </citation>
    <scope>NUCLEOTIDE SEQUENCE [LARGE SCALE GENOMIC DNA]</scope>
    <source>
        <strain evidence="3">NRRL ISP-5002</strain>
    </source>
</reference>
<gene>
    <name evidence="2" type="ORF">ADL29_12055</name>
</gene>
<sequence>MYTQERTTMSNLVVGGPVAVNSYDNAIVAALVENRPVMLVHAFNGGYLRPAELDKDSHDKGAKLATALDPATKEAQGHLWYITPGGFFGQRPLYFVESAAGQVSPKPAGTGDADSGRGDDGAPKPQRRRITVHQDAPQSSPADTVQVGLPDKVGDKWRGKNGAFEDTQLWVVTVTPWGGITFVPITHPDAILGFKDYAVAANSEVRLTYNWGGDFTGTVINTFYPRLPSEWNVPYHHVFT</sequence>
<comment type="caution">
    <text evidence="2">The sequence shown here is derived from an EMBL/GenBank/DDBJ whole genome shotgun (WGS) entry which is preliminary data.</text>
</comment>